<feature type="compositionally biased region" description="Low complexity" evidence="1">
    <location>
        <begin position="56"/>
        <end position="78"/>
    </location>
</feature>
<reference evidence="2 3" key="1">
    <citation type="journal article" date="2021" name="Commun. Biol.">
        <title>The genome of Shorea leprosula (Dipterocarpaceae) highlights the ecological relevance of drought in aseasonal tropical rainforests.</title>
        <authorList>
            <person name="Ng K.K.S."/>
            <person name="Kobayashi M.J."/>
            <person name="Fawcett J.A."/>
            <person name="Hatakeyama M."/>
            <person name="Paape T."/>
            <person name="Ng C.H."/>
            <person name="Ang C.C."/>
            <person name="Tnah L.H."/>
            <person name="Lee C.T."/>
            <person name="Nishiyama T."/>
            <person name="Sese J."/>
            <person name="O'Brien M.J."/>
            <person name="Copetti D."/>
            <person name="Mohd Noor M.I."/>
            <person name="Ong R.C."/>
            <person name="Putra M."/>
            <person name="Sireger I.Z."/>
            <person name="Indrioko S."/>
            <person name="Kosugi Y."/>
            <person name="Izuno A."/>
            <person name="Isagi Y."/>
            <person name="Lee S.L."/>
            <person name="Shimizu K.K."/>
        </authorList>
    </citation>
    <scope>NUCLEOTIDE SEQUENCE [LARGE SCALE GENOMIC DNA]</scope>
    <source>
        <strain evidence="2">214</strain>
    </source>
</reference>
<feature type="compositionally biased region" description="Polar residues" evidence="1">
    <location>
        <begin position="1"/>
        <end position="16"/>
    </location>
</feature>
<evidence type="ECO:0000313" key="3">
    <source>
        <dbReference type="Proteomes" id="UP001054252"/>
    </source>
</evidence>
<dbReference type="AlphaFoldDB" id="A0AAV5IK34"/>
<name>A0AAV5IK34_9ROSI</name>
<protein>
    <submittedName>
        <fullName evidence="2">Uncharacterized protein</fullName>
    </submittedName>
</protein>
<feature type="compositionally biased region" description="Acidic residues" evidence="1">
    <location>
        <begin position="18"/>
        <end position="27"/>
    </location>
</feature>
<dbReference type="PANTHER" id="PTHR33924:SF5">
    <property type="entry name" value="CATION-TRANSPORTING ATPASE"/>
    <property type="match status" value="1"/>
</dbReference>
<feature type="region of interest" description="Disordered" evidence="1">
    <location>
        <begin position="1"/>
        <end position="33"/>
    </location>
</feature>
<accession>A0AAV5IK34</accession>
<dbReference type="EMBL" id="BPVZ01000012">
    <property type="protein sequence ID" value="GKU98263.1"/>
    <property type="molecule type" value="Genomic_DNA"/>
</dbReference>
<dbReference type="Proteomes" id="UP001054252">
    <property type="component" value="Unassembled WGS sequence"/>
</dbReference>
<evidence type="ECO:0000256" key="1">
    <source>
        <dbReference type="SAM" id="MobiDB-lite"/>
    </source>
</evidence>
<proteinExistence type="predicted"/>
<comment type="caution">
    <text evidence="2">The sequence shown here is derived from an EMBL/GenBank/DDBJ whole genome shotgun (WGS) entry which is preliminary data.</text>
</comment>
<sequence>MTFRISNSLNLKTNQSEGEGEGEGEAEEATHELLQLSKKLDSLRVWKEKKQNGFLSSSSSSRGGISVSVQNTSVVSSSHCGRRGRKSNKDHVKKMELAKRQQVDSFTNVAATTGLLNGSNLGDYKPSASVASQWLQLLQQDIKGCLSVLEALWSSKERV</sequence>
<dbReference type="PANTHER" id="PTHR33924">
    <property type="entry name" value="CATION-TRANSPORTING ATPASE"/>
    <property type="match status" value="1"/>
</dbReference>
<gene>
    <name evidence="2" type="ORF">SLEP1_g11287</name>
</gene>
<keyword evidence="3" id="KW-1185">Reference proteome</keyword>
<organism evidence="2 3">
    <name type="scientific">Rubroshorea leprosula</name>
    <dbReference type="NCBI Taxonomy" id="152421"/>
    <lineage>
        <taxon>Eukaryota</taxon>
        <taxon>Viridiplantae</taxon>
        <taxon>Streptophyta</taxon>
        <taxon>Embryophyta</taxon>
        <taxon>Tracheophyta</taxon>
        <taxon>Spermatophyta</taxon>
        <taxon>Magnoliopsida</taxon>
        <taxon>eudicotyledons</taxon>
        <taxon>Gunneridae</taxon>
        <taxon>Pentapetalae</taxon>
        <taxon>rosids</taxon>
        <taxon>malvids</taxon>
        <taxon>Malvales</taxon>
        <taxon>Dipterocarpaceae</taxon>
        <taxon>Rubroshorea</taxon>
    </lineage>
</organism>
<evidence type="ECO:0000313" key="2">
    <source>
        <dbReference type="EMBL" id="GKU98263.1"/>
    </source>
</evidence>
<feature type="region of interest" description="Disordered" evidence="1">
    <location>
        <begin position="51"/>
        <end position="92"/>
    </location>
</feature>